<organism evidence="2 3">
    <name type="scientific">Paenibacillus residui</name>
    <dbReference type="NCBI Taxonomy" id="629724"/>
    <lineage>
        <taxon>Bacteria</taxon>
        <taxon>Bacillati</taxon>
        <taxon>Bacillota</taxon>
        <taxon>Bacilli</taxon>
        <taxon>Bacillales</taxon>
        <taxon>Paenibacillaceae</taxon>
        <taxon>Paenibacillus</taxon>
    </lineage>
</organism>
<proteinExistence type="predicted"/>
<dbReference type="Gene3D" id="3.40.50.150">
    <property type="entry name" value="Vaccinia Virus protein VP39"/>
    <property type="match status" value="1"/>
</dbReference>
<dbReference type="EC" id="2.1.1.-" evidence="2"/>
<dbReference type="Pfam" id="PF13649">
    <property type="entry name" value="Methyltransf_25"/>
    <property type="match status" value="1"/>
</dbReference>
<comment type="caution">
    <text evidence="2">The sequence shown here is derived from an EMBL/GenBank/DDBJ whole genome shotgun (WGS) entry which is preliminary data.</text>
</comment>
<name>A0ABW3D8G0_9BACL</name>
<keyword evidence="3" id="KW-1185">Reference proteome</keyword>
<dbReference type="Gene3D" id="2.20.25.110">
    <property type="entry name" value="S-adenosyl-L-methionine-dependent methyltransferases"/>
    <property type="match status" value="1"/>
</dbReference>
<dbReference type="SUPFAM" id="SSF53335">
    <property type="entry name" value="S-adenosyl-L-methionine-dependent methyltransferases"/>
    <property type="match status" value="1"/>
</dbReference>
<dbReference type="InterPro" id="IPR041698">
    <property type="entry name" value="Methyltransf_25"/>
</dbReference>
<keyword evidence="2" id="KW-0489">Methyltransferase</keyword>
<dbReference type="Proteomes" id="UP001597120">
    <property type="component" value="Unassembled WGS sequence"/>
</dbReference>
<dbReference type="GO" id="GO:0008168">
    <property type="term" value="F:methyltransferase activity"/>
    <property type="evidence" value="ECO:0007669"/>
    <property type="project" value="UniProtKB-KW"/>
</dbReference>
<dbReference type="RefSeq" id="WP_144939901.1">
    <property type="nucleotide sequence ID" value="NZ_JBHTIU010000035.1"/>
</dbReference>
<dbReference type="PANTHER" id="PTHR43591:SF110">
    <property type="entry name" value="RHODANESE DOMAIN-CONTAINING PROTEIN"/>
    <property type="match status" value="1"/>
</dbReference>
<dbReference type="PANTHER" id="PTHR43591">
    <property type="entry name" value="METHYLTRANSFERASE"/>
    <property type="match status" value="1"/>
</dbReference>
<dbReference type="GO" id="GO:0032259">
    <property type="term" value="P:methylation"/>
    <property type="evidence" value="ECO:0007669"/>
    <property type="project" value="UniProtKB-KW"/>
</dbReference>
<sequence length="247" mass="28382">MTEWYEKSFGEDYLMVYKHRDMQEAREEVGRMIGWLDLEPGASVFDLCCGMGRHSLALADLGFRVTGMDLSEALLREAKRRDTEGRIDWLQGDMREVPADGGYDAVVNWFTSFGYFNDDRENTKVLGEISRLLVSGGRFLIDYLNAEHVALNLVPHSVREEAGLIIDERRTIEDGYVRKQITISESGRRDRSYMEQVKLYRLEDFDLMCKEAGLMIQQVYGDYQGADYDEKTSPRLIMIGRKAGSGR</sequence>
<evidence type="ECO:0000313" key="3">
    <source>
        <dbReference type="Proteomes" id="UP001597120"/>
    </source>
</evidence>
<reference evidence="3" key="1">
    <citation type="journal article" date="2019" name="Int. J. Syst. Evol. Microbiol.">
        <title>The Global Catalogue of Microorganisms (GCM) 10K type strain sequencing project: providing services to taxonomists for standard genome sequencing and annotation.</title>
        <authorList>
            <consortium name="The Broad Institute Genomics Platform"/>
            <consortium name="The Broad Institute Genome Sequencing Center for Infectious Disease"/>
            <person name="Wu L."/>
            <person name="Ma J."/>
        </authorList>
    </citation>
    <scope>NUCLEOTIDE SEQUENCE [LARGE SCALE GENOMIC DNA]</scope>
    <source>
        <strain evidence="3">CCUG 57263</strain>
    </source>
</reference>
<accession>A0ABW3D8G0</accession>
<evidence type="ECO:0000313" key="2">
    <source>
        <dbReference type="EMBL" id="MFD0869738.1"/>
    </source>
</evidence>
<gene>
    <name evidence="2" type="ORF">ACFQ03_11295</name>
</gene>
<evidence type="ECO:0000259" key="1">
    <source>
        <dbReference type="Pfam" id="PF13649"/>
    </source>
</evidence>
<keyword evidence="2" id="KW-0808">Transferase</keyword>
<protein>
    <submittedName>
        <fullName evidence="2">Class I SAM-dependent methyltransferase</fullName>
        <ecNumber evidence="2">2.1.1.-</ecNumber>
    </submittedName>
</protein>
<feature type="domain" description="Methyltransferase" evidence="1">
    <location>
        <begin position="44"/>
        <end position="137"/>
    </location>
</feature>
<dbReference type="InterPro" id="IPR029063">
    <property type="entry name" value="SAM-dependent_MTases_sf"/>
</dbReference>
<dbReference type="CDD" id="cd02440">
    <property type="entry name" value="AdoMet_MTases"/>
    <property type="match status" value="1"/>
</dbReference>
<dbReference type="EMBL" id="JBHTIU010000035">
    <property type="protein sequence ID" value="MFD0869738.1"/>
    <property type="molecule type" value="Genomic_DNA"/>
</dbReference>